<evidence type="ECO:0000256" key="2">
    <source>
        <dbReference type="ARBA" id="ARBA00007049"/>
    </source>
</evidence>
<keyword evidence="7 9" id="KW-0472">Membrane</keyword>
<dbReference type="EMBL" id="AP019298">
    <property type="protein sequence ID" value="BBG97470.1"/>
    <property type="molecule type" value="Genomic_DNA"/>
</dbReference>
<keyword evidence="3" id="KW-0408">Iron</keyword>
<dbReference type="GO" id="GO:0005384">
    <property type="term" value="F:manganese ion transmembrane transporter activity"/>
    <property type="evidence" value="ECO:0007669"/>
    <property type="project" value="InterPro"/>
</dbReference>
<proteinExistence type="inferred from homology"/>
<keyword evidence="6 9" id="KW-1133">Transmembrane helix</keyword>
<evidence type="ECO:0000256" key="1">
    <source>
        <dbReference type="ARBA" id="ARBA00004128"/>
    </source>
</evidence>
<name>A0A4Y1R051_PRUDU</name>
<evidence type="ECO:0000256" key="3">
    <source>
        <dbReference type="ARBA" id="ARBA00022496"/>
    </source>
</evidence>
<dbReference type="GO" id="GO:0140315">
    <property type="term" value="F:iron ion sequestering activity"/>
    <property type="evidence" value="ECO:0007669"/>
    <property type="project" value="UniProtKB-UniRule"/>
</dbReference>
<comment type="subcellular location">
    <subcellularLocation>
        <location evidence="1 9">Vacuole membrane</location>
        <topology evidence="1 9">Multi-pass membrane protein</topology>
    </subcellularLocation>
</comment>
<keyword evidence="3" id="KW-0410">Iron transport</keyword>
<evidence type="ECO:0000256" key="5">
    <source>
        <dbReference type="ARBA" id="ARBA00022692"/>
    </source>
</evidence>
<keyword evidence="4 9" id="KW-0926">Vacuole</keyword>
<evidence type="ECO:0000256" key="4">
    <source>
        <dbReference type="ARBA" id="ARBA00022554"/>
    </source>
</evidence>
<gene>
    <name evidence="10" type="ORF">Prudu_006610</name>
</gene>
<dbReference type="InterPro" id="IPR008217">
    <property type="entry name" value="Ccc1_fam"/>
</dbReference>
<comment type="similarity">
    <text evidence="2 9">Belongs to the CCC1 family.</text>
</comment>
<dbReference type="GO" id="GO:0005774">
    <property type="term" value="C:vacuolar membrane"/>
    <property type="evidence" value="ECO:0007669"/>
    <property type="project" value="UniProtKB-SubCell"/>
</dbReference>
<sequence>TRKPRGLELNEALYQSSNTRGKPRALHAQRQRTGTPSFSSIFWKLAPKRGRKNKMADAAYSRLVEGEEIIIGAEETSNNINGGYISKKSERPQEPWKGSMLKAFCMPVLMPFGCIGAWICKPGGRRDINGFGDFMSSSSEKDVAAKERAVTEWDVANHSGPEELVELLRRYQALGMDINDATTVVSIFAKYNNILVHEKMMAHGMLPPDEAEKPWKNGLVTFAAFLVFGSAPLLSFIILIPFTNNDSVKFVALLGAAKAKIAGQNYAFSVAVTLFNGAIAAAAAYALGWALKNIAGLEN</sequence>
<accession>A0A4Y1R051</accession>
<evidence type="ECO:0000256" key="6">
    <source>
        <dbReference type="ARBA" id="ARBA00022989"/>
    </source>
</evidence>
<comment type="catalytic activity">
    <reaction evidence="8">
        <text>Fe(2+)(in) = Fe(2+)(out)</text>
        <dbReference type="Rhea" id="RHEA:28486"/>
        <dbReference type="ChEBI" id="CHEBI:29033"/>
    </reaction>
    <physiologicalReaction direction="left-to-right" evidence="8">
        <dbReference type="Rhea" id="RHEA:28487"/>
    </physiologicalReaction>
</comment>
<dbReference type="PANTHER" id="PTHR31851">
    <property type="entry name" value="FE(2+)/MN(2+) TRANSPORTER PCL1"/>
    <property type="match status" value="1"/>
</dbReference>
<evidence type="ECO:0000256" key="8">
    <source>
        <dbReference type="ARBA" id="ARBA00044464"/>
    </source>
</evidence>
<feature type="transmembrane region" description="Helical" evidence="9">
    <location>
        <begin position="219"/>
        <end position="242"/>
    </location>
</feature>
<dbReference type="GO" id="GO:0030026">
    <property type="term" value="P:intracellular manganese ion homeostasis"/>
    <property type="evidence" value="ECO:0007669"/>
    <property type="project" value="InterPro"/>
</dbReference>
<keyword evidence="9" id="KW-0406">Ion transport</keyword>
<evidence type="ECO:0000256" key="9">
    <source>
        <dbReference type="RuleBase" id="RU369115"/>
    </source>
</evidence>
<keyword evidence="5 9" id="KW-0812">Transmembrane</keyword>
<evidence type="ECO:0000313" key="10">
    <source>
        <dbReference type="EMBL" id="BBG97470.1"/>
    </source>
</evidence>
<comment type="caution">
    <text evidence="9">Lacks conserved residue(s) required for the propagation of feature annotation.</text>
</comment>
<organism evidence="10">
    <name type="scientific">Prunus dulcis</name>
    <name type="common">Almond</name>
    <name type="synonym">Amygdalus dulcis</name>
    <dbReference type="NCBI Taxonomy" id="3755"/>
    <lineage>
        <taxon>Eukaryota</taxon>
        <taxon>Viridiplantae</taxon>
        <taxon>Streptophyta</taxon>
        <taxon>Embryophyta</taxon>
        <taxon>Tracheophyta</taxon>
        <taxon>Spermatophyta</taxon>
        <taxon>Magnoliopsida</taxon>
        <taxon>eudicotyledons</taxon>
        <taxon>Gunneridae</taxon>
        <taxon>Pentapetalae</taxon>
        <taxon>rosids</taxon>
        <taxon>fabids</taxon>
        <taxon>Rosales</taxon>
        <taxon>Rosaceae</taxon>
        <taxon>Amygdaloideae</taxon>
        <taxon>Amygdaleae</taxon>
        <taxon>Prunus</taxon>
    </lineage>
</organism>
<evidence type="ECO:0000256" key="7">
    <source>
        <dbReference type="ARBA" id="ARBA00023136"/>
    </source>
</evidence>
<keyword evidence="9" id="KW-0813">Transport</keyword>
<feature type="non-terminal residue" evidence="10">
    <location>
        <position position="1"/>
    </location>
</feature>
<comment type="function">
    <text evidence="9">Vacuolar Fe(2+) uptake transporter.</text>
</comment>
<dbReference type="Pfam" id="PF01988">
    <property type="entry name" value="VIT1"/>
    <property type="match status" value="1"/>
</dbReference>
<reference evidence="10" key="1">
    <citation type="journal article" date="2019" name="Science">
        <title>Mutation of a bHLH transcription factor allowed almond domestication.</title>
        <authorList>
            <person name="Sanchez-Perez R."/>
            <person name="Pavan S."/>
            <person name="Mazzeo R."/>
            <person name="Moldovan C."/>
            <person name="Aiese Cigliano R."/>
            <person name="Del Cueto J."/>
            <person name="Ricciardi F."/>
            <person name="Lotti C."/>
            <person name="Ricciardi L."/>
            <person name="Dicenta F."/>
            <person name="Lopez-Marques R.L."/>
            <person name="Lindberg Moller B."/>
        </authorList>
    </citation>
    <scope>NUCLEOTIDE SEQUENCE</scope>
</reference>
<dbReference type="AlphaFoldDB" id="A0A4Y1R051"/>
<feature type="transmembrane region" description="Helical" evidence="9">
    <location>
        <begin position="266"/>
        <end position="291"/>
    </location>
</feature>
<protein>
    <recommendedName>
        <fullName evidence="9">Vacuolar iron transporter</fullName>
    </recommendedName>
</protein>
<dbReference type="GO" id="GO:0005381">
    <property type="term" value="F:iron ion transmembrane transporter activity"/>
    <property type="evidence" value="ECO:0007669"/>
    <property type="project" value="UniProtKB-UniRule"/>
</dbReference>